<evidence type="ECO:0000256" key="5">
    <source>
        <dbReference type="SAM" id="Phobius"/>
    </source>
</evidence>
<evidence type="ECO:0000313" key="8">
    <source>
        <dbReference type="Proteomes" id="UP000182054"/>
    </source>
</evidence>
<evidence type="ECO:0000256" key="4">
    <source>
        <dbReference type="ARBA" id="ARBA00023136"/>
    </source>
</evidence>
<dbReference type="AlphaFoldDB" id="A0A1I0SYU8"/>
<feature type="transmembrane region" description="Helical" evidence="5">
    <location>
        <begin position="18"/>
        <end position="39"/>
    </location>
</feature>
<protein>
    <submittedName>
        <fullName evidence="7">Uncharacterized integral membrane protein</fullName>
    </submittedName>
</protein>
<feature type="domain" description="Lipopolysaccharide assembly protein A" evidence="6">
    <location>
        <begin position="40"/>
        <end position="86"/>
    </location>
</feature>
<sequence length="87" mass="9167">MTDTAHTTHTGRKRAGGFLSTLSLLLSLVLVVALVIFVLQNSNSTTIDFLGWNLDLSQGVALLGAAVVGAVIAFFVSGALRVRRAVR</sequence>
<gene>
    <name evidence="7" type="ORF">SAMN05444374_103128</name>
</gene>
<name>A0A1I0SYU8_9NOCA</name>
<dbReference type="GeneID" id="85484984"/>
<evidence type="ECO:0000259" key="6">
    <source>
        <dbReference type="Pfam" id="PF06305"/>
    </source>
</evidence>
<keyword evidence="4 5" id="KW-0472">Membrane</keyword>
<evidence type="ECO:0000256" key="1">
    <source>
        <dbReference type="ARBA" id="ARBA00022475"/>
    </source>
</evidence>
<evidence type="ECO:0000256" key="2">
    <source>
        <dbReference type="ARBA" id="ARBA00022692"/>
    </source>
</evidence>
<evidence type="ECO:0000256" key="3">
    <source>
        <dbReference type="ARBA" id="ARBA00022989"/>
    </source>
</evidence>
<dbReference type="InterPro" id="IPR010445">
    <property type="entry name" value="LapA_dom"/>
</dbReference>
<keyword evidence="3 5" id="KW-1133">Transmembrane helix</keyword>
<accession>A0A1I0SYU8</accession>
<evidence type="ECO:0000313" key="7">
    <source>
        <dbReference type="EMBL" id="SFA44672.1"/>
    </source>
</evidence>
<keyword evidence="1" id="KW-1003">Cell membrane</keyword>
<feature type="transmembrane region" description="Helical" evidence="5">
    <location>
        <begin position="59"/>
        <end position="80"/>
    </location>
</feature>
<organism evidence="7 8">
    <name type="scientific">Rhodococcoides kroppenstedtii</name>
    <dbReference type="NCBI Taxonomy" id="293050"/>
    <lineage>
        <taxon>Bacteria</taxon>
        <taxon>Bacillati</taxon>
        <taxon>Actinomycetota</taxon>
        <taxon>Actinomycetes</taxon>
        <taxon>Mycobacteriales</taxon>
        <taxon>Nocardiaceae</taxon>
        <taxon>Rhodococcoides</taxon>
    </lineage>
</organism>
<dbReference type="EMBL" id="FOJN01000003">
    <property type="protein sequence ID" value="SFA44672.1"/>
    <property type="molecule type" value="Genomic_DNA"/>
</dbReference>
<reference evidence="7 8" key="1">
    <citation type="submission" date="2016-10" db="EMBL/GenBank/DDBJ databases">
        <authorList>
            <person name="de Groot N.N."/>
        </authorList>
    </citation>
    <scope>NUCLEOTIDE SEQUENCE [LARGE SCALE GENOMIC DNA]</scope>
    <source>
        <strain evidence="7 8">DSM 44908</strain>
    </source>
</reference>
<dbReference type="Pfam" id="PF06305">
    <property type="entry name" value="LapA_dom"/>
    <property type="match status" value="1"/>
</dbReference>
<dbReference type="GO" id="GO:0005886">
    <property type="term" value="C:plasma membrane"/>
    <property type="evidence" value="ECO:0007669"/>
    <property type="project" value="InterPro"/>
</dbReference>
<dbReference type="Proteomes" id="UP000182054">
    <property type="component" value="Unassembled WGS sequence"/>
</dbReference>
<keyword evidence="2 5" id="KW-0812">Transmembrane</keyword>
<proteinExistence type="predicted"/>
<dbReference type="RefSeq" id="WP_068150208.1">
    <property type="nucleotide sequence ID" value="NZ_CP135915.1"/>
</dbReference>